<organism evidence="12 13">
    <name type="scientific">Comamonas serinivorans</name>
    <dbReference type="NCBI Taxonomy" id="1082851"/>
    <lineage>
        <taxon>Bacteria</taxon>
        <taxon>Pseudomonadati</taxon>
        <taxon>Pseudomonadota</taxon>
        <taxon>Betaproteobacteria</taxon>
        <taxon>Burkholderiales</taxon>
        <taxon>Comamonadaceae</taxon>
        <taxon>Comamonas</taxon>
    </lineage>
</organism>
<evidence type="ECO:0000256" key="3">
    <source>
        <dbReference type="ARBA" id="ARBA00022475"/>
    </source>
</evidence>
<feature type="transmembrane region" description="Helical" evidence="7">
    <location>
        <begin position="25"/>
        <end position="46"/>
    </location>
</feature>
<dbReference type="SUPFAM" id="SSF111369">
    <property type="entry name" value="HlyD-like secretion proteins"/>
    <property type="match status" value="1"/>
</dbReference>
<gene>
    <name evidence="12" type="ORF">CCO03_07710</name>
</gene>
<dbReference type="GO" id="GO:1990281">
    <property type="term" value="C:efflux pump complex"/>
    <property type="evidence" value="ECO:0007669"/>
    <property type="project" value="TreeGrafter"/>
</dbReference>
<feature type="compositionally biased region" description="Gly residues" evidence="6">
    <location>
        <begin position="58"/>
        <end position="82"/>
    </location>
</feature>
<keyword evidence="4" id="KW-0997">Cell inner membrane</keyword>
<comment type="subcellular location">
    <subcellularLocation>
        <location evidence="1">Cell membrane</location>
    </subcellularLocation>
</comment>
<dbReference type="InterPro" id="IPR058625">
    <property type="entry name" value="MdtA-like_BSH"/>
</dbReference>
<feature type="region of interest" description="Disordered" evidence="6">
    <location>
        <begin position="500"/>
        <end position="556"/>
    </location>
</feature>
<accession>A0A1Y0ELT3</accession>
<feature type="domain" description="YknX-like C-terminal permuted SH3-like" evidence="11">
    <location>
        <begin position="347"/>
        <end position="413"/>
    </location>
</feature>
<evidence type="ECO:0000313" key="12">
    <source>
        <dbReference type="EMBL" id="ARU04577.1"/>
    </source>
</evidence>
<dbReference type="Pfam" id="PF25917">
    <property type="entry name" value="BSH_RND"/>
    <property type="match status" value="1"/>
</dbReference>
<evidence type="ECO:0000256" key="2">
    <source>
        <dbReference type="ARBA" id="ARBA00009477"/>
    </source>
</evidence>
<evidence type="ECO:0000259" key="11">
    <source>
        <dbReference type="Pfam" id="PF25989"/>
    </source>
</evidence>
<feature type="compositionally biased region" description="Gly residues" evidence="6">
    <location>
        <begin position="435"/>
        <end position="446"/>
    </location>
</feature>
<feature type="region of interest" description="Disordered" evidence="6">
    <location>
        <begin position="403"/>
        <end position="480"/>
    </location>
</feature>
<dbReference type="Pfam" id="PF25989">
    <property type="entry name" value="YknX_C"/>
    <property type="match status" value="1"/>
</dbReference>
<comment type="similarity">
    <text evidence="2">Belongs to the membrane fusion protein (MFP) (TC 8.A.1) family.</text>
</comment>
<dbReference type="EMBL" id="CP021455">
    <property type="protein sequence ID" value="ARU04577.1"/>
    <property type="molecule type" value="Genomic_DNA"/>
</dbReference>
<name>A0A1Y0ELT3_9BURK</name>
<evidence type="ECO:0000256" key="6">
    <source>
        <dbReference type="SAM" id="MobiDB-lite"/>
    </source>
</evidence>
<dbReference type="InterPro" id="IPR058637">
    <property type="entry name" value="YknX-like_C"/>
</dbReference>
<evidence type="ECO:0000313" key="13">
    <source>
        <dbReference type="Proteomes" id="UP000196138"/>
    </source>
</evidence>
<dbReference type="GO" id="GO:0015562">
    <property type="term" value="F:efflux transmembrane transporter activity"/>
    <property type="evidence" value="ECO:0007669"/>
    <property type="project" value="TreeGrafter"/>
</dbReference>
<dbReference type="PANTHER" id="PTHR30469">
    <property type="entry name" value="MULTIDRUG RESISTANCE PROTEIN MDTA"/>
    <property type="match status" value="1"/>
</dbReference>
<feature type="region of interest" description="Disordered" evidence="6">
    <location>
        <begin position="573"/>
        <end position="594"/>
    </location>
</feature>
<protein>
    <submittedName>
        <fullName evidence="12">Uncharacterized protein</fullName>
    </submittedName>
</protein>
<feature type="domain" description="Multidrug resistance protein MdtA-like beta-barrel" evidence="10">
    <location>
        <begin position="259"/>
        <end position="341"/>
    </location>
</feature>
<keyword evidence="7" id="KW-0812">Transmembrane</keyword>
<dbReference type="Gene3D" id="2.40.50.100">
    <property type="match status" value="1"/>
</dbReference>
<feature type="compositionally biased region" description="Pro residues" evidence="6">
    <location>
        <begin position="503"/>
        <end position="515"/>
    </location>
</feature>
<evidence type="ECO:0000256" key="7">
    <source>
        <dbReference type="SAM" id="Phobius"/>
    </source>
</evidence>
<evidence type="ECO:0000256" key="5">
    <source>
        <dbReference type="ARBA" id="ARBA00023136"/>
    </source>
</evidence>
<dbReference type="Proteomes" id="UP000196138">
    <property type="component" value="Chromosome"/>
</dbReference>
<dbReference type="OrthoDB" id="9783047at2"/>
<feature type="region of interest" description="Disordered" evidence="6">
    <location>
        <begin position="1"/>
        <end position="20"/>
    </location>
</feature>
<dbReference type="InterPro" id="IPR058624">
    <property type="entry name" value="MdtA-like_HH"/>
</dbReference>
<feature type="compositionally biased region" description="Pro residues" evidence="6">
    <location>
        <begin position="1"/>
        <end position="10"/>
    </location>
</feature>
<feature type="compositionally biased region" description="Low complexity" evidence="6">
    <location>
        <begin position="447"/>
        <end position="480"/>
    </location>
</feature>
<dbReference type="PANTHER" id="PTHR30469:SF12">
    <property type="entry name" value="MULTIDRUG RESISTANCE PROTEIN MDTA"/>
    <property type="match status" value="1"/>
</dbReference>
<dbReference type="InterPro" id="IPR058626">
    <property type="entry name" value="MdtA-like_b-barrel"/>
</dbReference>
<evidence type="ECO:0000256" key="4">
    <source>
        <dbReference type="ARBA" id="ARBA00022519"/>
    </source>
</evidence>
<evidence type="ECO:0000259" key="9">
    <source>
        <dbReference type="Pfam" id="PF25917"/>
    </source>
</evidence>
<keyword evidence="3" id="KW-1003">Cell membrane</keyword>
<reference evidence="12 13" key="1">
    <citation type="submission" date="2017-05" db="EMBL/GenBank/DDBJ databases">
        <authorList>
            <person name="Song R."/>
            <person name="Chenine A.L."/>
            <person name="Ruprecht R.M."/>
        </authorList>
    </citation>
    <scope>NUCLEOTIDE SEQUENCE [LARGE SCALE GENOMIC DNA]</scope>
    <source>
        <strain evidence="12 13">DSM 26136</strain>
    </source>
</reference>
<dbReference type="InterPro" id="IPR006143">
    <property type="entry name" value="RND_pump_MFP"/>
</dbReference>
<dbReference type="Gene3D" id="1.10.287.470">
    <property type="entry name" value="Helix hairpin bin"/>
    <property type="match status" value="1"/>
</dbReference>
<keyword evidence="13" id="KW-1185">Reference proteome</keyword>
<keyword evidence="7" id="KW-1133">Transmembrane helix</keyword>
<dbReference type="Pfam" id="PF25944">
    <property type="entry name" value="Beta-barrel_RND"/>
    <property type="match status" value="1"/>
</dbReference>
<feature type="domain" description="Multidrug resistance protein MdtA-like barrel-sandwich hybrid" evidence="9">
    <location>
        <begin position="113"/>
        <end position="253"/>
    </location>
</feature>
<dbReference type="KEGG" id="cser:CCO03_07710"/>
<dbReference type="Pfam" id="PF25876">
    <property type="entry name" value="HH_MFP_RND"/>
    <property type="match status" value="1"/>
</dbReference>
<dbReference type="Gene3D" id="2.40.30.170">
    <property type="match status" value="1"/>
</dbReference>
<feature type="region of interest" description="Disordered" evidence="6">
    <location>
        <begin position="52"/>
        <end position="83"/>
    </location>
</feature>
<proteinExistence type="inferred from homology"/>
<dbReference type="Gene3D" id="2.40.420.20">
    <property type="match status" value="1"/>
</dbReference>
<evidence type="ECO:0000256" key="1">
    <source>
        <dbReference type="ARBA" id="ARBA00004236"/>
    </source>
</evidence>
<feature type="domain" description="Multidrug resistance protein MdtA-like alpha-helical hairpin" evidence="8">
    <location>
        <begin position="152"/>
        <end position="222"/>
    </location>
</feature>
<sequence>MNATPPPAHAPAPSAAPHAPRPRRWLGTLVALAVTAGLVGGGYYLVKRQSAGPAAARGPGGPGGPGGPPGAGGPGGPGGPGARMGVTVGMATARHGELPLVIEALGTVVPSQQVALTAQVGGVLQEVLFEEGQLVKKGQLLARIDPRTYEQTLAQAKSQTAKDQAQLVSAQQTLKRYETLWQQDSIARQDVDTQAALVKQLQATVMADQASERAAQINLDYTRITAPMAGRIGLRGVDPGNLVSAGSSTAIASIAQITPVDVSFAVPQDRVPDVLAAQRAGALPVTALDRARVQTLATGQFLTLDNAVDTATGTVKAKARFANADYKLFPNQFVNVSLRLGSATGVLVPVSAVRLGPNGNYVYVVDDAQTAHMRQVKRGTASNELVEITEGLQAGERVVTEGGDRVKDGGQVQLASANPAQPASGAGRGMRGRRGGASGPGMGMGPRGAASAPRDGASSPAAGASAPRAAASGSGGPAPRVGSNVAAGASAAAVPEAGVVPAPTAPPAPAAPAPTPDRRSPHPEGMASRPFNGERQSGDTGGRQLPPEVAAKLASMSEAERQAFFAARRAARAAGATASAAGQGDALARAPGTR</sequence>
<dbReference type="NCBIfam" id="TIGR01730">
    <property type="entry name" value="RND_mfp"/>
    <property type="match status" value="1"/>
</dbReference>
<dbReference type="AlphaFoldDB" id="A0A1Y0ELT3"/>
<keyword evidence="5 7" id="KW-0472">Membrane</keyword>
<evidence type="ECO:0000259" key="8">
    <source>
        <dbReference type="Pfam" id="PF25876"/>
    </source>
</evidence>
<evidence type="ECO:0000259" key="10">
    <source>
        <dbReference type="Pfam" id="PF25944"/>
    </source>
</evidence>